<dbReference type="Proteomes" id="UP001255856">
    <property type="component" value="Unassembled WGS sequence"/>
</dbReference>
<evidence type="ECO:0000256" key="4">
    <source>
        <dbReference type="SAM" id="MobiDB-lite"/>
    </source>
</evidence>
<keyword evidence="2 3" id="KW-0040">ANK repeat</keyword>
<dbReference type="PANTHER" id="PTHR24161">
    <property type="entry name" value="ANK_REP_REGION DOMAIN-CONTAINING PROTEIN-RELATED"/>
    <property type="match status" value="1"/>
</dbReference>
<feature type="compositionally biased region" description="Low complexity" evidence="4">
    <location>
        <begin position="248"/>
        <end position="259"/>
    </location>
</feature>
<feature type="compositionally biased region" description="Basic and acidic residues" evidence="4">
    <location>
        <begin position="208"/>
        <end position="229"/>
    </location>
</feature>
<sequence length="603" mass="63912">MEEQAEKFRTQKSNNNLLLVASARGFLADVRDEGPPDGRTPLHLAALRGHAAVAEALSRAGAWLGAFDAADCTPLHLAARQGHGEAVDALLRLGADAGVRNRYALRPVDEAAVCGHLDAATALQRAGGGAPDARAAPSLLVLAAGLGRLAAVRALLADGADVNAAAGGGTTALHAAALAATPAWRRCCSRAGPTSAAPDAQGRTPLDLARRAAAEAAEARRRARDEPPPLRKPWPPAAPRPRRRRRSATSTATVSSSFAELEPRERLRKVERWAAMRRAGQKDELEAATRALPAPAQKEVAARLAAIADVDAQLNIHRAVCAYHEDADFQSDGARLEVKQAIEDIQRDSAAYERLAADPMIAGVLTKLRRMHAVCTANGQRRVDLDALLVAPGDGDEARRRDRLVLDRMEAARPGARRRRAAAAAACAPGDGEDAVAATASAMYEAVVQGAEEARLQREAEPAQVANASPPVVEELVDDAAESIPAARPVSAAKKSVRFAETDDRDPLEARVQAASSSAAEVQGADRPEPTPEELEQLPEWMRGPFSWSKVWAEFWRQCKQALVTLVIALVVLTLLRWEFPWVSHGSRGAVAGDAGSGASSEL</sequence>
<proteinExistence type="predicted"/>
<keyword evidence="6" id="KW-1185">Reference proteome</keyword>
<dbReference type="Gene3D" id="1.25.40.20">
    <property type="entry name" value="Ankyrin repeat-containing domain"/>
    <property type="match status" value="3"/>
</dbReference>
<feature type="compositionally biased region" description="Basic and acidic residues" evidence="4">
    <location>
        <begin position="498"/>
        <end position="509"/>
    </location>
</feature>
<feature type="compositionally biased region" description="Pro residues" evidence="4">
    <location>
        <begin position="230"/>
        <end position="239"/>
    </location>
</feature>
<protein>
    <submittedName>
        <fullName evidence="5">Uncharacterized protein</fullName>
    </submittedName>
</protein>
<organism evidence="5 6">
    <name type="scientific">Prototheca wickerhamii</name>
    <dbReference type="NCBI Taxonomy" id="3111"/>
    <lineage>
        <taxon>Eukaryota</taxon>
        <taxon>Viridiplantae</taxon>
        <taxon>Chlorophyta</taxon>
        <taxon>core chlorophytes</taxon>
        <taxon>Trebouxiophyceae</taxon>
        <taxon>Chlorellales</taxon>
        <taxon>Chlorellaceae</taxon>
        <taxon>Prototheca</taxon>
    </lineage>
</organism>
<feature type="repeat" description="ANK" evidence="3">
    <location>
        <begin position="37"/>
        <end position="69"/>
    </location>
</feature>
<feature type="region of interest" description="Disordered" evidence="4">
    <location>
        <begin position="188"/>
        <end position="261"/>
    </location>
</feature>
<evidence type="ECO:0000256" key="3">
    <source>
        <dbReference type="PROSITE-ProRule" id="PRU00023"/>
    </source>
</evidence>
<dbReference type="SMART" id="SM00248">
    <property type="entry name" value="ANK"/>
    <property type="match status" value="4"/>
</dbReference>
<dbReference type="PROSITE" id="PS50088">
    <property type="entry name" value="ANK_REPEAT"/>
    <property type="match status" value="2"/>
</dbReference>
<feature type="repeat" description="ANK" evidence="3">
    <location>
        <begin position="70"/>
        <end position="102"/>
    </location>
</feature>
<evidence type="ECO:0000256" key="2">
    <source>
        <dbReference type="ARBA" id="ARBA00023043"/>
    </source>
</evidence>
<comment type="caution">
    <text evidence="5">The sequence shown here is derived from an EMBL/GenBank/DDBJ whole genome shotgun (WGS) entry which is preliminary data.</text>
</comment>
<evidence type="ECO:0000313" key="6">
    <source>
        <dbReference type="Proteomes" id="UP001255856"/>
    </source>
</evidence>
<dbReference type="SUPFAM" id="SSF48403">
    <property type="entry name" value="Ankyrin repeat"/>
    <property type="match status" value="1"/>
</dbReference>
<dbReference type="PANTHER" id="PTHR24161:SF85">
    <property type="entry name" value="PALMITOYLTRANSFERASE HIP14"/>
    <property type="match status" value="1"/>
</dbReference>
<keyword evidence="1" id="KW-0677">Repeat</keyword>
<dbReference type="Pfam" id="PF12796">
    <property type="entry name" value="Ank_2"/>
    <property type="match status" value="1"/>
</dbReference>
<dbReference type="EMBL" id="JASFZW010000008">
    <property type="protein sequence ID" value="KAK2076999.1"/>
    <property type="molecule type" value="Genomic_DNA"/>
</dbReference>
<dbReference type="InterPro" id="IPR036770">
    <property type="entry name" value="Ankyrin_rpt-contain_sf"/>
</dbReference>
<reference evidence="5" key="1">
    <citation type="submission" date="2021-01" db="EMBL/GenBank/DDBJ databases">
        <authorList>
            <person name="Eckstrom K.M.E."/>
        </authorList>
    </citation>
    <scope>NUCLEOTIDE SEQUENCE</scope>
    <source>
        <strain evidence="5">UVCC 0001</strain>
    </source>
</reference>
<feature type="region of interest" description="Disordered" evidence="4">
    <location>
        <begin position="495"/>
        <end position="538"/>
    </location>
</feature>
<dbReference type="PRINTS" id="PR01415">
    <property type="entry name" value="ANKYRIN"/>
</dbReference>
<dbReference type="AlphaFoldDB" id="A0AAD9IES0"/>
<dbReference type="PROSITE" id="PS50297">
    <property type="entry name" value="ANK_REP_REGION"/>
    <property type="match status" value="2"/>
</dbReference>
<accession>A0AAD9IES0</accession>
<name>A0AAD9IES0_PROWI</name>
<gene>
    <name evidence="5" type="ORF">QBZ16_005227</name>
</gene>
<evidence type="ECO:0000256" key="1">
    <source>
        <dbReference type="ARBA" id="ARBA00022737"/>
    </source>
</evidence>
<evidence type="ECO:0000313" key="5">
    <source>
        <dbReference type="EMBL" id="KAK2076999.1"/>
    </source>
</evidence>
<dbReference type="InterPro" id="IPR002110">
    <property type="entry name" value="Ankyrin_rpt"/>
</dbReference>